<dbReference type="InterPro" id="IPR000095">
    <property type="entry name" value="CRIB_dom"/>
</dbReference>
<dbReference type="PROSITE" id="PS50108">
    <property type="entry name" value="CRIB"/>
    <property type="match status" value="1"/>
</dbReference>
<reference evidence="3 4" key="1">
    <citation type="submission" date="2019-02" db="EMBL/GenBank/DDBJ databases">
        <title>Genome sequencing of the rare red list fungi Phlebia centrifuga.</title>
        <authorList>
            <person name="Buettner E."/>
            <person name="Kellner H."/>
        </authorList>
    </citation>
    <scope>NUCLEOTIDE SEQUENCE [LARGE SCALE GENOMIC DNA]</scope>
    <source>
        <strain evidence="3 4">DSM 108282</strain>
    </source>
</reference>
<proteinExistence type="predicted"/>
<name>A0A4S4KF78_9APHY</name>
<dbReference type="EMBL" id="SGPJ01000206">
    <property type="protein sequence ID" value="THG96844.1"/>
    <property type="molecule type" value="Genomic_DNA"/>
</dbReference>
<feature type="compositionally biased region" description="Polar residues" evidence="1">
    <location>
        <begin position="38"/>
        <end position="57"/>
    </location>
</feature>
<feature type="compositionally biased region" description="Low complexity" evidence="1">
    <location>
        <begin position="74"/>
        <end position="104"/>
    </location>
</feature>
<protein>
    <recommendedName>
        <fullName evidence="2">CRIB domain-containing protein</fullName>
    </recommendedName>
</protein>
<feature type="domain" description="CRIB" evidence="2">
    <location>
        <begin position="142"/>
        <end position="155"/>
    </location>
</feature>
<organism evidence="3 4">
    <name type="scientific">Hermanssonia centrifuga</name>
    <dbReference type="NCBI Taxonomy" id="98765"/>
    <lineage>
        <taxon>Eukaryota</taxon>
        <taxon>Fungi</taxon>
        <taxon>Dikarya</taxon>
        <taxon>Basidiomycota</taxon>
        <taxon>Agaricomycotina</taxon>
        <taxon>Agaricomycetes</taxon>
        <taxon>Polyporales</taxon>
        <taxon>Meruliaceae</taxon>
        <taxon>Hermanssonia</taxon>
    </lineage>
</organism>
<accession>A0A4S4KF78</accession>
<gene>
    <name evidence="3" type="ORF">EW026_g5064</name>
</gene>
<comment type="caution">
    <text evidence="3">The sequence shown here is derived from an EMBL/GenBank/DDBJ whole genome shotgun (WGS) entry which is preliminary data.</text>
</comment>
<evidence type="ECO:0000259" key="2">
    <source>
        <dbReference type="PROSITE" id="PS50108"/>
    </source>
</evidence>
<dbReference type="AlphaFoldDB" id="A0A4S4KF78"/>
<sequence>MSSSRQNSRFSTLNVFKFGAQKPPPPPPKDPYYLANHSLVSLAQTVSPESYPSNSVAPMSAGPAYSVRSPSPGPSYTTSSAPAYAPSRSTSSTSLSTESGSMSSRKGFFKSLSLGKRPKTPKSAPSSLPSEQPLDPGEDPSISMPWNFQHNVHVDEASVHSIITLP</sequence>
<evidence type="ECO:0000256" key="1">
    <source>
        <dbReference type="SAM" id="MobiDB-lite"/>
    </source>
</evidence>
<feature type="compositionally biased region" description="Polar residues" evidence="1">
    <location>
        <begin position="1"/>
        <end position="14"/>
    </location>
</feature>
<dbReference type="Proteomes" id="UP000309038">
    <property type="component" value="Unassembled WGS sequence"/>
</dbReference>
<evidence type="ECO:0000313" key="3">
    <source>
        <dbReference type="EMBL" id="THG96844.1"/>
    </source>
</evidence>
<feature type="region of interest" description="Disordered" evidence="1">
    <location>
        <begin position="1"/>
        <end position="147"/>
    </location>
</feature>
<keyword evidence="4" id="KW-1185">Reference proteome</keyword>
<evidence type="ECO:0000313" key="4">
    <source>
        <dbReference type="Proteomes" id="UP000309038"/>
    </source>
</evidence>